<keyword evidence="2" id="KW-0732">Signal</keyword>
<dbReference type="EMBL" id="CAJNIZ010046182">
    <property type="protein sequence ID" value="CAE7742102.1"/>
    <property type="molecule type" value="Genomic_DNA"/>
</dbReference>
<name>A0A812XUH4_SYMPI</name>
<evidence type="ECO:0000256" key="1">
    <source>
        <dbReference type="SAM" id="MobiDB-lite"/>
    </source>
</evidence>
<feature type="signal peptide" evidence="2">
    <location>
        <begin position="1"/>
        <end position="19"/>
    </location>
</feature>
<protein>
    <submittedName>
        <fullName evidence="3">Uncharacterized protein</fullName>
    </submittedName>
</protein>
<organism evidence="3 4">
    <name type="scientific">Symbiodinium pilosum</name>
    <name type="common">Dinoflagellate</name>
    <dbReference type="NCBI Taxonomy" id="2952"/>
    <lineage>
        <taxon>Eukaryota</taxon>
        <taxon>Sar</taxon>
        <taxon>Alveolata</taxon>
        <taxon>Dinophyceae</taxon>
        <taxon>Suessiales</taxon>
        <taxon>Symbiodiniaceae</taxon>
        <taxon>Symbiodinium</taxon>
    </lineage>
</organism>
<dbReference type="AlphaFoldDB" id="A0A812XUH4"/>
<evidence type="ECO:0000256" key="2">
    <source>
        <dbReference type="SAM" id="SignalP"/>
    </source>
</evidence>
<evidence type="ECO:0000313" key="4">
    <source>
        <dbReference type="Proteomes" id="UP000649617"/>
    </source>
</evidence>
<sequence>MAFALAWLLCSLFVLPTSAEDLSGISGFFQRGTDNLALSRLQAPPPEADDSPTPDSSERLRSTCRGCACYKRWMGQDFPGLNFCTDHNTAWESAAGKTPNMMCMVADSKCEGKAEGACEPNCPRYTTNGCVCERAWTMEGHGECQDSCCNPTNAEAEWCMVTDPSCQGMQWGPCAPGPVRHPKERVTRKGCKCANGWNVQVDGEVQHCHTFCCNPSGLGVEGDVCVVEDEACEGMNIGRCRP</sequence>
<reference evidence="3" key="1">
    <citation type="submission" date="2021-02" db="EMBL/GenBank/DDBJ databases">
        <authorList>
            <person name="Dougan E. K."/>
            <person name="Rhodes N."/>
            <person name="Thang M."/>
            <person name="Chan C."/>
        </authorList>
    </citation>
    <scope>NUCLEOTIDE SEQUENCE</scope>
</reference>
<accession>A0A812XUH4</accession>
<dbReference type="OrthoDB" id="432187at2759"/>
<keyword evidence="4" id="KW-1185">Reference proteome</keyword>
<proteinExistence type="predicted"/>
<feature type="chain" id="PRO_5032909127" evidence="2">
    <location>
        <begin position="20"/>
        <end position="242"/>
    </location>
</feature>
<comment type="caution">
    <text evidence="3">The sequence shown here is derived from an EMBL/GenBank/DDBJ whole genome shotgun (WGS) entry which is preliminary data.</text>
</comment>
<feature type="region of interest" description="Disordered" evidence="1">
    <location>
        <begin position="40"/>
        <end position="60"/>
    </location>
</feature>
<dbReference type="Proteomes" id="UP000649617">
    <property type="component" value="Unassembled WGS sequence"/>
</dbReference>
<gene>
    <name evidence="3" type="ORF">SPIL2461_LOCUS21369</name>
</gene>
<evidence type="ECO:0000313" key="3">
    <source>
        <dbReference type="EMBL" id="CAE7742102.1"/>
    </source>
</evidence>